<reference evidence="1 2" key="1">
    <citation type="submission" date="2022-11" db="EMBL/GenBank/DDBJ databases">
        <title>Minimal conservation of predation-associated metabolite biosynthetic gene clusters underscores biosynthetic potential of Myxococcota including descriptions for ten novel species: Archangium lansinium sp. nov., Myxococcus landrumus sp. nov., Nannocystis bai.</title>
        <authorList>
            <person name="Ahearne A."/>
            <person name="Stevens C."/>
            <person name="Dowd S."/>
        </authorList>
    </citation>
    <scope>NUCLEOTIDE SEQUENCE [LARGE SCALE GENOMIC DNA]</scope>
    <source>
        <strain evidence="1 2">NCELM</strain>
    </source>
</reference>
<organism evidence="1 2">
    <name type="scientific">Nannocystis radixulma</name>
    <dbReference type="NCBI Taxonomy" id="2995305"/>
    <lineage>
        <taxon>Bacteria</taxon>
        <taxon>Pseudomonadati</taxon>
        <taxon>Myxococcota</taxon>
        <taxon>Polyangia</taxon>
        <taxon>Nannocystales</taxon>
        <taxon>Nannocystaceae</taxon>
        <taxon>Nannocystis</taxon>
    </lineage>
</organism>
<proteinExistence type="predicted"/>
<accession>A0ABT5BQM9</accession>
<evidence type="ECO:0008006" key="3">
    <source>
        <dbReference type="Google" id="ProtNLM"/>
    </source>
</evidence>
<dbReference type="RefSeq" id="WP_272011128.1">
    <property type="nucleotide sequence ID" value="NZ_JAQNDN010000028.1"/>
</dbReference>
<dbReference type="EMBL" id="JAQNDN010000028">
    <property type="protein sequence ID" value="MDC0675713.1"/>
    <property type="molecule type" value="Genomic_DNA"/>
</dbReference>
<protein>
    <recommendedName>
        <fullName evidence="3">Lipoprotein</fullName>
    </recommendedName>
</protein>
<name>A0ABT5BQM9_9BACT</name>
<sequence>MTKNHDIPGGAKAPRLARRDTGAAILLTMLVSAGCDVPDDVVCPKTHDGVTSDGHPIVVCDELFADTPYVRPPVDSGSIVYAATDGRSIFIRGQDPRGLETEELAVMGLDAGSVELRRYGYAIYRVTLDDTDRVTASVPAILVPDAAFFGFLAGRAAEGVISRHAPDPDDPIFEYEVEPTLPVRVRFTTVADGDADPAIEPLIKQTLAVVVENAEAPALASTGQCLPALTAVGAENPFDGADLSAFVAERVSSMHGPGDNEFVLSGAAPLNHMTPSWIVLPHQLLLADATIRFPEADFTPHGSPLSMPRLRLTAVDGGGGDCTP</sequence>
<gene>
    <name evidence="1" type="ORF">POL58_48745</name>
</gene>
<comment type="caution">
    <text evidence="1">The sequence shown here is derived from an EMBL/GenBank/DDBJ whole genome shotgun (WGS) entry which is preliminary data.</text>
</comment>
<keyword evidence="2" id="KW-1185">Reference proteome</keyword>
<dbReference type="Proteomes" id="UP001217838">
    <property type="component" value="Unassembled WGS sequence"/>
</dbReference>
<dbReference type="PROSITE" id="PS51257">
    <property type="entry name" value="PROKAR_LIPOPROTEIN"/>
    <property type="match status" value="1"/>
</dbReference>
<evidence type="ECO:0000313" key="1">
    <source>
        <dbReference type="EMBL" id="MDC0675713.1"/>
    </source>
</evidence>
<evidence type="ECO:0000313" key="2">
    <source>
        <dbReference type="Proteomes" id="UP001217838"/>
    </source>
</evidence>